<reference evidence="2 3" key="1">
    <citation type="journal article" date="2022" name="Gigascience">
        <title>A chromosome-level genome assembly and annotation of the desert horned lizard, Phrynosoma platyrhinos, provides insight into chromosomal rearrangements among reptiles.</title>
        <authorList>
            <person name="Koochekian N."/>
            <person name="Ascanio A."/>
            <person name="Farleigh K."/>
            <person name="Card D.C."/>
            <person name="Schield D.R."/>
            <person name="Castoe T.A."/>
            <person name="Jezkova T."/>
        </authorList>
    </citation>
    <scope>NUCLEOTIDE SEQUENCE [LARGE SCALE GENOMIC DNA]</scope>
    <source>
        <strain evidence="2">NK-2021</strain>
    </source>
</reference>
<name>A0ABQ7SE46_PHRPL</name>
<protein>
    <submittedName>
        <fullName evidence="2">Uncharacterized protein</fullName>
    </submittedName>
</protein>
<feature type="region of interest" description="Disordered" evidence="1">
    <location>
        <begin position="1"/>
        <end position="39"/>
    </location>
</feature>
<accession>A0ABQ7SE46</accession>
<dbReference type="EMBL" id="JAIPUX010005291">
    <property type="protein sequence ID" value="KAH0615533.1"/>
    <property type="molecule type" value="Genomic_DNA"/>
</dbReference>
<gene>
    <name evidence="2" type="ORF">JD844_004905</name>
</gene>
<organism evidence="2 3">
    <name type="scientific">Phrynosoma platyrhinos</name>
    <name type="common">Desert horned lizard</name>
    <dbReference type="NCBI Taxonomy" id="52577"/>
    <lineage>
        <taxon>Eukaryota</taxon>
        <taxon>Metazoa</taxon>
        <taxon>Chordata</taxon>
        <taxon>Craniata</taxon>
        <taxon>Vertebrata</taxon>
        <taxon>Euteleostomi</taxon>
        <taxon>Lepidosauria</taxon>
        <taxon>Squamata</taxon>
        <taxon>Bifurcata</taxon>
        <taxon>Unidentata</taxon>
        <taxon>Episquamata</taxon>
        <taxon>Toxicofera</taxon>
        <taxon>Iguania</taxon>
        <taxon>Phrynosomatidae</taxon>
        <taxon>Phrynosomatinae</taxon>
        <taxon>Phrynosoma</taxon>
    </lineage>
</organism>
<comment type="caution">
    <text evidence="2">The sequence shown here is derived from an EMBL/GenBank/DDBJ whole genome shotgun (WGS) entry which is preliminary data.</text>
</comment>
<feature type="compositionally biased region" description="Basic residues" evidence="1">
    <location>
        <begin position="85"/>
        <end position="99"/>
    </location>
</feature>
<evidence type="ECO:0000313" key="3">
    <source>
        <dbReference type="Proteomes" id="UP000826234"/>
    </source>
</evidence>
<feature type="compositionally biased region" description="Polar residues" evidence="1">
    <location>
        <begin position="103"/>
        <end position="113"/>
    </location>
</feature>
<feature type="compositionally biased region" description="Basic and acidic residues" evidence="1">
    <location>
        <begin position="14"/>
        <end position="29"/>
    </location>
</feature>
<keyword evidence="3" id="KW-1185">Reference proteome</keyword>
<dbReference type="Proteomes" id="UP000826234">
    <property type="component" value="Unassembled WGS sequence"/>
</dbReference>
<feature type="region of interest" description="Disordered" evidence="1">
    <location>
        <begin position="80"/>
        <end position="119"/>
    </location>
</feature>
<evidence type="ECO:0000313" key="2">
    <source>
        <dbReference type="EMBL" id="KAH0615533.1"/>
    </source>
</evidence>
<sequence>MERVPSGFSSPCLKGKEKKSCEPKSKEPKVATSKPSEQTEDLLQQLEAGKKTFKDSRPGKGAFHCTRESVKQQLRSIYLGNGNQKPRKSYHASVRKPRGRWGINNTRRGNPTANGKRPVGNDFPRNVNPHIPPHGVSSLTYQINKLVLASPESLPSLPAENGYPIHRQHQSALEKTSLVAAEDLRRLSSSSARQGGKEGWNVDLDYNLESRRQGSARNALVSFAYSKNPPRPRPMSARECYTKAWHHLFGGEENPSKEAPEKKGAAESVLELNASSKAAIIQTRSAIIIPTITQYSSDESLTSEVPCSNGTPFLTEVKQDGSSNANFQIAPGKEWVTGNLVHHFYKEKGRADYLTVPGNRRFESLGTDAW</sequence>
<proteinExistence type="predicted"/>
<evidence type="ECO:0000256" key="1">
    <source>
        <dbReference type="SAM" id="MobiDB-lite"/>
    </source>
</evidence>